<evidence type="ECO:0000313" key="3">
    <source>
        <dbReference type="Proteomes" id="UP001350748"/>
    </source>
</evidence>
<feature type="region of interest" description="Disordered" evidence="1">
    <location>
        <begin position="1"/>
        <end position="74"/>
    </location>
</feature>
<name>A0ABU7XL50_9HYPH</name>
<comment type="caution">
    <text evidence="2">The sequence shown here is derived from an EMBL/GenBank/DDBJ whole genome shotgun (WGS) entry which is preliminary data.</text>
</comment>
<dbReference type="Proteomes" id="UP001350748">
    <property type="component" value="Unassembled WGS sequence"/>
</dbReference>
<reference evidence="2 3" key="1">
    <citation type="submission" date="2024-02" db="EMBL/GenBank/DDBJ databases">
        <authorList>
            <person name="Grouzdev D."/>
        </authorList>
    </citation>
    <scope>NUCLEOTIDE SEQUENCE [LARGE SCALE GENOMIC DNA]</scope>
    <source>
        <strain evidence="2 3">9N</strain>
    </source>
</reference>
<keyword evidence="3" id="KW-1185">Reference proteome</keyword>
<gene>
    <name evidence="2" type="ORF">V3H18_16420</name>
</gene>
<proteinExistence type="predicted"/>
<dbReference type="EMBL" id="JAZHYN010000088">
    <property type="protein sequence ID" value="MEF3368121.1"/>
    <property type="molecule type" value="Genomic_DNA"/>
</dbReference>
<protein>
    <submittedName>
        <fullName evidence="2">Uncharacterized protein</fullName>
    </submittedName>
</protein>
<feature type="non-terminal residue" evidence="2">
    <location>
        <position position="1"/>
    </location>
</feature>
<evidence type="ECO:0000313" key="2">
    <source>
        <dbReference type="EMBL" id="MEF3368121.1"/>
    </source>
</evidence>
<accession>A0ABU7XL50</accession>
<sequence>APIAPAPDAAQEQPLASMQEPPSPVPHEAPPRRIDDLLPPEDIPTVGSIPSRPRPSQRRAAPERNIFEQLFGGG</sequence>
<evidence type="ECO:0000256" key="1">
    <source>
        <dbReference type="SAM" id="MobiDB-lite"/>
    </source>
</evidence>
<organism evidence="2 3">
    <name type="scientific">Methylocystis borbori</name>
    <dbReference type="NCBI Taxonomy" id="3118750"/>
    <lineage>
        <taxon>Bacteria</taxon>
        <taxon>Pseudomonadati</taxon>
        <taxon>Pseudomonadota</taxon>
        <taxon>Alphaproteobacteria</taxon>
        <taxon>Hyphomicrobiales</taxon>
        <taxon>Methylocystaceae</taxon>
        <taxon>Methylocystis</taxon>
    </lineage>
</organism>